<gene>
    <name evidence="1" type="ORF">PG994_000649</name>
</gene>
<evidence type="ECO:0000313" key="2">
    <source>
        <dbReference type="Proteomes" id="UP001480595"/>
    </source>
</evidence>
<reference evidence="1 2" key="1">
    <citation type="submission" date="2023-01" db="EMBL/GenBank/DDBJ databases">
        <title>Analysis of 21 Apiospora genomes using comparative genomics revels a genus with tremendous synthesis potential of carbohydrate active enzymes and secondary metabolites.</title>
        <authorList>
            <person name="Sorensen T."/>
        </authorList>
    </citation>
    <scope>NUCLEOTIDE SEQUENCE [LARGE SCALE GENOMIC DNA]</scope>
    <source>
        <strain evidence="1 2">CBS 135458</strain>
    </source>
</reference>
<dbReference type="Proteomes" id="UP001480595">
    <property type="component" value="Unassembled WGS sequence"/>
</dbReference>
<keyword evidence="2" id="KW-1185">Reference proteome</keyword>
<name>A0ABR1X720_9PEZI</name>
<dbReference type="RefSeq" id="XP_066722690.1">
    <property type="nucleotide sequence ID" value="XM_066852058.1"/>
</dbReference>
<organism evidence="1 2">
    <name type="scientific">Apiospora phragmitis</name>
    <dbReference type="NCBI Taxonomy" id="2905665"/>
    <lineage>
        <taxon>Eukaryota</taxon>
        <taxon>Fungi</taxon>
        <taxon>Dikarya</taxon>
        <taxon>Ascomycota</taxon>
        <taxon>Pezizomycotina</taxon>
        <taxon>Sordariomycetes</taxon>
        <taxon>Xylariomycetidae</taxon>
        <taxon>Amphisphaeriales</taxon>
        <taxon>Apiosporaceae</taxon>
        <taxon>Apiospora</taxon>
    </lineage>
</organism>
<comment type="caution">
    <text evidence="1">The sequence shown here is derived from an EMBL/GenBank/DDBJ whole genome shotgun (WGS) entry which is preliminary data.</text>
</comment>
<dbReference type="GeneID" id="92085121"/>
<protein>
    <submittedName>
        <fullName evidence="1">Uncharacterized protein</fullName>
    </submittedName>
</protein>
<sequence length="128" mass="14568">MPLAVFAAASVEARQYGGGVQLLYHKLPCIIYCHQYNCHELGHNNIKPDFKSGIKLANFNKQGTVQVPNLAAFDKQGIIYFLDRKLFGCFVKGLVVKLDGWMLRPCWRLYCHGGQHGHNHRGLNHYQN</sequence>
<evidence type="ECO:0000313" key="1">
    <source>
        <dbReference type="EMBL" id="KAK8091144.1"/>
    </source>
</evidence>
<accession>A0ABR1X720</accession>
<proteinExistence type="predicted"/>
<dbReference type="EMBL" id="JAQQWL010000001">
    <property type="protein sequence ID" value="KAK8091144.1"/>
    <property type="molecule type" value="Genomic_DNA"/>
</dbReference>